<evidence type="ECO:0000313" key="3">
    <source>
        <dbReference type="EMBL" id="GMS99123.1"/>
    </source>
</evidence>
<dbReference type="InterPro" id="IPR004151">
    <property type="entry name" value="7TM_GPCR_serpentine_rcpt_Sre"/>
</dbReference>
<dbReference type="Proteomes" id="UP001432027">
    <property type="component" value="Unassembled WGS sequence"/>
</dbReference>
<keyword evidence="2" id="KW-0812">Transmembrane</keyword>
<feature type="transmembrane region" description="Helical" evidence="2">
    <location>
        <begin position="179"/>
        <end position="201"/>
    </location>
</feature>
<feature type="transmembrane region" description="Helical" evidence="2">
    <location>
        <begin position="35"/>
        <end position="62"/>
    </location>
</feature>
<evidence type="ECO:0000256" key="1">
    <source>
        <dbReference type="ARBA" id="ARBA00006803"/>
    </source>
</evidence>
<keyword evidence="2" id="KW-0472">Membrane</keyword>
<feature type="transmembrane region" description="Helical" evidence="2">
    <location>
        <begin position="109"/>
        <end position="131"/>
    </location>
</feature>
<feature type="transmembrane region" description="Helical" evidence="2">
    <location>
        <begin position="241"/>
        <end position="264"/>
    </location>
</feature>
<sequence>QMSSFLSSNPLTPDQTVWIPFFIRFQRLPEELQPLYAAFVAFQVLGHIFSLFACAFGIFVYYRVQALHANLAQTILNAFYVGPPFILLRFPLILMEIGVLKYDTMADNHIVVISLIRMWLFVDLYNFEVNIAVERYLALRYVQTYETNRRRYISLMILGANAVYAVVLSYLLTFNYLHGFFYVALTCIVNNLSLVMFLSTAKKNEQVRKKLIQFRKNDGSYSVSYRWQLQDNSRSARELRILMIGCNGIISFILPVLFVPALIFDNDPSMSHWLEAAKLLYQVTSAYVFGCSYLYLTFIIKKNRDYVFGISTVEEFTVAPQHSRTDNRIVAEMEDHFSRLKEEWGVEIGKTTEDPLEISIS</sequence>
<dbReference type="PANTHER" id="PTHR23128:SF132">
    <property type="entry name" value="SERPENTINE RECEPTOR, CLASS E (EPSILON)-RELATED"/>
    <property type="match status" value="1"/>
</dbReference>
<comment type="similarity">
    <text evidence="1">Belongs to the nematode receptor-like protein sre family.</text>
</comment>
<accession>A0AAV5TYH0</accession>
<feature type="transmembrane region" description="Helical" evidence="2">
    <location>
        <begin position="152"/>
        <end position="173"/>
    </location>
</feature>
<keyword evidence="2" id="KW-1133">Transmembrane helix</keyword>
<protein>
    <recommendedName>
        <fullName evidence="5">G protein-coupled receptor</fullName>
    </recommendedName>
</protein>
<evidence type="ECO:0000313" key="4">
    <source>
        <dbReference type="Proteomes" id="UP001432027"/>
    </source>
</evidence>
<dbReference type="GO" id="GO:0007606">
    <property type="term" value="P:sensory perception of chemical stimulus"/>
    <property type="evidence" value="ECO:0007669"/>
    <property type="project" value="InterPro"/>
</dbReference>
<dbReference type="PANTHER" id="PTHR23128">
    <property type="entry name" value="SERPENTINE RECEPTOR, CLASS E (EPSILON)-RELATED"/>
    <property type="match status" value="1"/>
</dbReference>
<dbReference type="Pfam" id="PF03125">
    <property type="entry name" value="Sre"/>
    <property type="match status" value="1"/>
</dbReference>
<evidence type="ECO:0000256" key="2">
    <source>
        <dbReference type="SAM" id="Phobius"/>
    </source>
</evidence>
<comment type="caution">
    <text evidence="3">The sequence shown here is derived from an EMBL/GenBank/DDBJ whole genome shotgun (WGS) entry which is preliminary data.</text>
</comment>
<feature type="transmembrane region" description="Helical" evidence="2">
    <location>
        <begin position="279"/>
        <end position="300"/>
    </location>
</feature>
<dbReference type="AlphaFoldDB" id="A0AAV5TYH0"/>
<evidence type="ECO:0008006" key="5">
    <source>
        <dbReference type="Google" id="ProtNLM"/>
    </source>
</evidence>
<feature type="transmembrane region" description="Helical" evidence="2">
    <location>
        <begin position="74"/>
        <end position="97"/>
    </location>
</feature>
<name>A0AAV5TYH0_9BILA</name>
<organism evidence="3 4">
    <name type="scientific">Pristionchus entomophagus</name>
    <dbReference type="NCBI Taxonomy" id="358040"/>
    <lineage>
        <taxon>Eukaryota</taxon>
        <taxon>Metazoa</taxon>
        <taxon>Ecdysozoa</taxon>
        <taxon>Nematoda</taxon>
        <taxon>Chromadorea</taxon>
        <taxon>Rhabditida</taxon>
        <taxon>Rhabditina</taxon>
        <taxon>Diplogasteromorpha</taxon>
        <taxon>Diplogasteroidea</taxon>
        <taxon>Neodiplogasteridae</taxon>
        <taxon>Pristionchus</taxon>
    </lineage>
</organism>
<proteinExistence type="inferred from homology"/>
<dbReference type="EMBL" id="BTSX01000005">
    <property type="protein sequence ID" value="GMS99123.1"/>
    <property type="molecule type" value="Genomic_DNA"/>
</dbReference>
<reference evidence="3" key="1">
    <citation type="submission" date="2023-10" db="EMBL/GenBank/DDBJ databases">
        <title>Genome assembly of Pristionchus species.</title>
        <authorList>
            <person name="Yoshida K."/>
            <person name="Sommer R.J."/>
        </authorList>
    </citation>
    <scope>NUCLEOTIDE SEQUENCE</scope>
    <source>
        <strain evidence="3">RS0144</strain>
    </source>
</reference>
<dbReference type="GO" id="GO:0016020">
    <property type="term" value="C:membrane"/>
    <property type="evidence" value="ECO:0007669"/>
    <property type="project" value="InterPro"/>
</dbReference>
<feature type="non-terminal residue" evidence="3">
    <location>
        <position position="1"/>
    </location>
</feature>
<gene>
    <name evidence="3" type="ORF">PENTCL1PPCAC_21298</name>
</gene>
<keyword evidence="4" id="KW-1185">Reference proteome</keyword>